<name>A0A5D4RUK0_9BACI</name>
<comment type="caution">
    <text evidence="1">The sequence shown here is derived from an EMBL/GenBank/DDBJ whole genome shotgun (WGS) entry which is preliminary data.</text>
</comment>
<evidence type="ECO:0000313" key="2">
    <source>
        <dbReference type="Proteomes" id="UP000322997"/>
    </source>
</evidence>
<reference evidence="1 2" key="1">
    <citation type="submission" date="2019-08" db="EMBL/GenBank/DDBJ databases">
        <title>Bacillus genomes from the desert of Cuatro Cienegas, Coahuila.</title>
        <authorList>
            <person name="Olmedo-Alvarez G."/>
        </authorList>
    </citation>
    <scope>NUCLEOTIDE SEQUENCE [LARGE SCALE GENOMIC DNA]</scope>
    <source>
        <strain evidence="1 2">CH108_3D</strain>
    </source>
</reference>
<organism evidence="1 2">
    <name type="scientific">Rossellomorea marisflavi</name>
    <dbReference type="NCBI Taxonomy" id="189381"/>
    <lineage>
        <taxon>Bacteria</taxon>
        <taxon>Bacillati</taxon>
        <taxon>Bacillota</taxon>
        <taxon>Bacilli</taxon>
        <taxon>Bacillales</taxon>
        <taxon>Bacillaceae</taxon>
        <taxon>Rossellomorea</taxon>
    </lineage>
</organism>
<protein>
    <submittedName>
        <fullName evidence="1">Uncharacterized protein</fullName>
    </submittedName>
</protein>
<accession>A0A5D4RUK0</accession>
<dbReference type="EMBL" id="VTEQ01000002">
    <property type="protein sequence ID" value="TYS55013.1"/>
    <property type="molecule type" value="Genomic_DNA"/>
</dbReference>
<sequence>MKAQHQVIFYAIHGSSIKRFLLLDCLTGTGFYYMGKVLSSSAYVGVAASVICTEGIKRLLPKR</sequence>
<dbReference type="Proteomes" id="UP000322997">
    <property type="component" value="Unassembled WGS sequence"/>
</dbReference>
<gene>
    <name evidence="1" type="ORF">FZC83_08680</name>
</gene>
<evidence type="ECO:0000313" key="1">
    <source>
        <dbReference type="EMBL" id="TYS55013.1"/>
    </source>
</evidence>
<proteinExistence type="predicted"/>
<dbReference type="AlphaFoldDB" id="A0A5D4RUK0"/>
<dbReference type="RefSeq" id="WP_148985086.1">
    <property type="nucleotide sequence ID" value="NZ_JBNILK010000003.1"/>
</dbReference>